<evidence type="ECO:0000313" key="2">
    <source>
        <dbReference type="EMBL" id="KAJ8871514.1"/>
    </source>
</evidence>
<sequence>MCTDGATVAERLARSPLTKANRAQAPAGSLDFRKWESCRTMPLVSGLSRGSPALPAPPFRRCSIFTSIFSSALKTSLKCARERRIAHAEGREVKRQREKERGREGGREKAMVLTTPMGERGVCPYLMQAIVVLGPVWAAAEEVNTGHIIDEYTEEIFRISASDTEIAHRFSIRCCIVMTELHVIGTKLARACQIKYGPMTNALQRVQHRQKITYTCVMYTNVYTGYGWFKVNEGEARRVWISGGMQGISPRKPTGQRHRPPRYPHTKIRERPPTGIAPSSLGWEASSLTTTPPRPRREMVLSGKGCCSMSLCSDAILVAFAVVCAGVNLKSRKGGRERDTQVLQCLDPSECPRTSNCAPEPGKRETRRRNCDEVSFAANGRAKRNRAGKSSDGNVSKRVNNVERGMSLRPVFCRLVWSSGNTAVIMFDGWMYILMRPYDVCVQPLDHDVQALDMDMFRMCDEPLLKSVLVDLLKENRKLVELWVHLQTRLPRYWFPSFVCTKIKPRPFRNHAVANQEPGSFPEPRAASQRIGIRGFILGQARIQNTCVYITLAIGRHDVRHLLENGVELSPSDNQCAFDIGRARVFREFVRHRDFFPLKYSVVWPHSNCATVRNPSNIAEPASAQTTRTRRLLNTKLLRCLRPAREEVRLQSECDHIARTAESIRSCVTTIPRGPNT</sequence>
<evidence type="ECO:0000313" key="3">
    <source>
        <dbReference type="Proteomes" id="UP001159363"/>
    </source>
</evidence>
<feature type="region of interest" description="Disordered" evidence="1">
    <location>
        <begin position="245"/>
        <end position="299"/>
    </location>
</feature>
<name>A0ABQ9GHK7_9NEOP</name>
<protein>
    <submittedName>
        <fullName evidence="2">Uncharacterized protein</fullName>
    </submittedName>
</protein>
<gene>
    <name evidence="2" type="ORF">PR048_027836</name>
</gene>
<reference evidence="2 3" key="1">
    <citation type="submission" date="2023-02" db="EMBL/GenBank/DDBJ databases">
        <title>LHISI_Scaffold_Assembly.</title>
        <authorList>
            <person name="Stuart O.P."/>
            <person name="Cleave R."/>
            <person name="Magrath M.J.L."/>
            <person name="Mikheyev A.S."/>
        </authorList>
    </citation>
    <scope>NUCLEOTIDE SEQUENCE [LARGE SCALE GENOMIC DNA]</scope>
    <source>
        <strain evidence="2">Daus_M_001</strain>
        <tissue evidence="2">Leg muscle</tissue>
    </source>
</reference>
<dbReference type="EMBL" id="JARBHB010000012">
    <property type="protein sequence ID" value="KAJ8871514.1"/>
    <property type="molecule type" value="Genomic_DNA"/>
</dbReference>
<feature type="compositionally biased region" description="Basic residues" evidence="1">
    <location>
        <begin position="254"/>
        <end position="266"/>
    </location>
</feature>
<dbReference type="Proteomes" id="UP001159363">
    <property type="component" value="Chromosome 11"/>
</dbReference>
<proteinExistence type="predicted"/>
<comment type="caution">
    <text evidence="2">The sequence shown here is derived from an EMBL/GenBank/DDBJ whole genome shotgun (WGS) entry which is preliminary data.</text>
</comment>
<evidence type="ECO:0000256" key="1">
    <source>
        <dbReference type="SAM" id="MobiDB-lite"/>
    </source>
</evidence>
<accession>A0ABQ9GHK7</accession>
<keyword evidence="3" id="KW-1185">Reference proteome</keyword>
<organism evidence="2 3">
    <name type="scientific">Dryococelus australis</name>
    <dbReference type="NCBI Taxonomy" id="614101"/>
    <lineage>
        <taxon>Eukaryota</taxon>
        <taxon>Metazoa</taxon>
        <taxon>Ecdysozoa</taxon>
        <taxon>Arthropoda</taxon>
        <taxon>Hexapoda</taxon>
        <taxon>Insecta</taxon>
        <taxon>Pterygota</taxon>
        <taxon>Neoptera</taxon>
        <taxon>Polyneoptera</taxon>
        <taxon>Phasmatodea</taxon>
        <taxon>Verophasmatodea</taxon>
        <taxon>Anareolatae</taxon>
        <taxon>Phasmatidae</taxon>
        <taxon>Eurycanthinae</taxon>
        <taxon>Dryococelus</taxon>
    </lineage>
</organism>